<dbReference type="GO" id="GO:0008757">
    <property type="term" value="F:S-adenosylmethionine-dependent methyltransferase activity"/>
    <property type="evidence" value="ECO:0007669"/>
    <property type="project" value="InterPro"/>
</dbReference>
<feature type="compositionally biased region" description="Low complexity" evidence="3">
    <location>
        <begin position="76"/>
        <end position="97"/>
    </location>
</feature>
<dbReference type="Gene3D" id="3.40.50.150">
    <property type="entry name" value="Vaccinia Virus protein VP39"/>
    <property type="match status" value="1"/>
</dbReference>
<evidence type="ECO:0000313" key="6">
    <source>
        <dbReference type="Proteomes" id="UP000294894"/>
    </source>
</evidence>
<dbReference type="Pfam" id="PF05175">
    <property type="entry name" value="MTS"/>
    <property type="match status" value="1"/>
</dbReference>
<dbReference type="EMBL" id="CP038267">
    <property type="protein sequence ID" value="QBR94547.1"/>
    <property type="molecule type" value="Genomic_DNA"/>
</dbReference>
<dbReference type="GO" id="GO:0032259">
    <property type="term" value="P:methylation"/>
    <property type="evidence" value="ECO:0007669"/>
    <property type="project" value="UniProtKB-KW"/>
</dbReference>
<feature type="compositionally biased region" description="Basic residues" evidence="3">
    <location>
        <begin position="248"/>
        <end position="257"/>
    </location>
</feature>
<dbReference type="InterPro" id="IPR029063">
    <property type="entry name" value="SAM-dependent_MTases_sf"/>
</dbReference>
<evidence type="ECO:0000259" key="4">
    <source>
        <dbReference type="Pfam" id="PF05175"/>
    </source>
</evidence>
<dbReference type="PANTHER" id="PTHR47816">
    <property type="entry name" value="RIBOSOMAL RNA SMALL SUBUNIT METHYLTRANSFERASE C"/>
    <property type="match status" value="1"/>
</dbReference>
<dbReference type="OrthoDB" id="9764961at2"/>
<name>A0A4P7GRQ5_9ACTN</name>
<keyword evidence="6" id="KW-1185">Reference proteome</keyword>
<accession>A0A4P7GRQ5</accession>
<proteinExistence type="predicted"/>
<reference evidence="5 6" key="1">
    <citation type="submission" date="2019-03" db="EMBL/GenBank/DDBJ databases">
        <title>Three New Species of Nocardioides, Nocardioides euryhalodurans sp. nov., Nocardioides seonyuensis sp. nov. and Nocardioides eburneoflavus sp. nov., Iolated from Soil.</title>
        <authorList>
            <person name="Roh S.G."/>
            <person name="Lee C."/>
            <person name="Kim M.-K."/>
            <person name="Kim S.B."/>
        </authorList>
    </citation>
    <scope>NUCLEOTIDE SEQUENCE [LARGE SCALE GENOMIC DNA]</scope>
    <source>
        <strain evidence="5 6">MMS17-SY117</strain>
    </source>
</reference>
<evidence type="ECO:0000256" key="3">
    <source>
        <dbReference type="SAM" id="MobiDB-lite"/>
    </source>
</evidence>
<dbReference type="SUPFAM" id="SSF53335">
    <property type="entry name" value="S-adenosyl-L-methionine-dependent methyltransferases"/>
    <property type="match status" value="1"/>
</dbReference>
<dbReference type="CDD" id="cd02440">
    <property type="entry name" value="AdoMet_MTases"/>
    <property type="match status" value="1"/>
</dbReference>
<feature type="region of interest" description="Disordered" evidence="3">
    <location>
        <begin position="164"/>
        <end position="273"/>
    </location>
</feature>
<feature type="compositionally biased region" description="Low complexity" evidence="3">
    <location>
        <begin position="17"/>
        <end position="30"/>
    </location>
</feature>
<dbReference type="AlphaFoldDB" id="A0A4P7GRQ5"/>
<dbReference type="PANTHER" id="PTHR47816:SF4">
    <property type="entry name" value="RIBOSOMAL RNA SMALL SUBUNIT METHYLTRANSFERASE C"/>
    <property type="match status" value="1"/>
</dbReference>
<gene>
    <name evidence="5" type="ORF">EXE57_15755</name>
</gene>
<feature type="region of interest" description="Disordered" evidence="3">
    <location>
        <begin position="1"/>
        <end position="152"/>
    </location>
</feature>
<keyword evidence="2 5" id="KW-0808">Transferase</keyword>
<evidence type="ECO:0000256" key="2">
    <source>
        <dbReference type="ARBA" id="ARBA00022679"/>
    </source>
</evidence>
<feature type="compositionally biased region" description="Basic and acidic residues" evidence="3">
    <location>
        <begin position="166"/>
        <end position="191"/>
    </location>
</feature>
<organism evidence="5 6">
    <name type="scientific">Nocardioides euryhalodurans</name>
    <dbReference type="NCBI Taxonomy" id="2518370"/>
    <lineage>
        <taxon>Bacteria</taxon>
        <taxon>Bacillati</taxon>
        <taxon>Actinomycetota</taxon>
        <taxon>Actinomycetes</taxon>
        <taxon>Propionibacteriales</taxon>
        <taxon>Nocardioidaceae</taxon>
        <taxon>Nocardioides</taxon>
    </lineage>
</organism>
<sequence length="468" mass="50054">MSHRAAPDRPLLRRGRLPWLGHPAGAADGPGHPRGGARDGAAAAVGAGGLRGAYRHRRPRPGPGGPPRPPRRGVRRAAAAPAQRDPAARRPGATCGARGRRLRRPLLGRVAPLRLPGGRPGRARRPADPRPRAVVAPAARRRGDGRGIRPVGGAAGLRCVLQAPRGRHDDPHPPRPHVDPRRSGARRRDGAGGRVLPPHGAVAGRLPARRRRGPACDVVARRDPGCRRTGPLGRRRPGARADAGGGRLPRRRRRTSRPGRSCPGPPGGTVTEDHYFSADPAAPFAREELTCEVWGHELRLVSGAGVFSRGHLDHATAVLLRECEPPAQGQVLDLGCGYGPIGLAIARAVPLATVTAVDVNERALLLANENARALGVEGRFIACRPDQVPADFTFDEIWSNPPIRIGKQALHELLLTWLPRLRPDGRAVMVVGKNLGADSLQRWLTDQGWPTVRLASAKGFRVLETRRG</sequence>
<evidence type="ECO:0000313" key="5">
    <source>
        <dbReference type="EMBL" id="QBR94547.1"/>
    </source>
</evidence>
<dbReference type="KEGG" id="noy:EXE57_15755"/>
<dbReference type="InterPro" id="IPR046977">
    <property type="entry name" value="RsmC/RlmG"/>
</dbReference>
<feature type="compositionally biased region" description="Basic and acidic residues" evidence="3">
    <location>
        <begin position="1"/>
        <end position="11"/>
    </location>
</feature>
<feature type="domain" description="Methyltransferase small" evidence="4">
    <location>
        <begin position="298"/>
        <end position="463"/>
    </location>
</feature>
<dbReference type="InterPro" id="IPR007848">
    <property type="entry name" value="Small_mtfrase_dom"/>
</dbReference>
<protein>
    <submittedName>
        <fullName evidence="5">Methyltransferase domain-containing protein</fullName>
    </submittedName>
</protein>
<feature type="compositionally biased region" description="Low complexity" evidence="3">
    <location>
        <begin position="107"/>
        <end position="117"/>
    </location>
</feature>
<dbReference type="Proteomes" id="UP000294894">
    <property type="component" value="Chromosome"/>
</dbReference>
<evidence type="ECO:0000256" key="1">
    <source>
        <dbReference type="ARBA" id="ARBA00022603"/>
    </source>
</evidence>
<keyword evidence="1 5" id="KW-0489">Methyltransferase</keyword>